<evidence type="ECO:0000256" key="5">
    <source>
        <dbReference type="ARBA" id="ARBA00023237"/>
    </source>
</evidence>
<keyword evidence="2" id="KW-1134">Transmembrane beta strand</keyword>
<dbReference type="Proteomes" id="UP001168642">
    <property type="component" value="Unassembled WGS sequence"/>
</dbReference>
<evidence type="ECO:0000256" key="6">
    <source>
        <dbReference type="SAM" id="SignalP"/>
    </source>
</evidence>
<evidence type="ECO:0000256" key="1">
    <source>
        <dbReference type="ARBA" id="ARBA00004442"/>
    </source>
</evidence>
<keyword evidence="6" id="KW-0732">Signal</keyword>
<gene>
    <name evidence="7" type="ORF">QVZ41_11905</name>
</gene>
<reference evidence="7" key="1">
    <citation type="submission" date="2023-07" db="EMBL/GenBank/DDBJ databases">
        <title>Wenyingzhuangia sp. chi5 genome sequencing and assembly.</title>
        <authorList>
            <person name="Park S."/>
        </authorList>
    </citation>
    <scope>NUCLEOTIDE SEQUENCE</scope>
    <source>
        <strain evidence="7">Chi5</strain>
    </source>
</reference>
<feature type="chain" id="PRO_5046156117" evidence="6">
    <location>
        <begin position="19"/>
        <end position="464"/>
    </location>
</feature>
<keyword evidence="5" id="KW-0998">Cell outer membrane</keyword>
<evidence type="ECO:0000256" key="4">
    <source>
        <dbReference type="ARBA" id="ARBA00023136"/>
    </source>
</evidence>
<dbReference type="InterPro" id="IPR051906">
    <property type="entry name" value="TolC-like"/>
</dbReference>
<organism evidence="7 8">
    <name type="scientific">Wenyingzhuangia gilva</name>
    <dbReference type="NCBI Taxonomy" id="3057677"/>
    <lineage>
        <taxon>Bacteria</taxon>
        <taxon>Pseudomonadati</taxon>
        <taxon>Bacteroidota</taxon>
        <taxon>Flavobacteriia</taxon>
        <taxon>Flavobacteriales</taxon>
        <taxon>Flavobacteriaceae</taxon>
        <taxon>Wenyingzhuangia</taxon>
    </lineage>
</organism>
<accession>A0ABT8VU93</accession>
<keyword evidence="3" id="KW-0812">Transmembrane</keyword>
<evidence type="ECO:0000256" key="2">
    <source>
        <dbReference type="ARBA" id="ARBA00022452"/>
    </source>
</evidence>
<keyword evidence="8" id="KW-1185">Reference proteome</keyword>
<protein>
    <submittedName>
        <fullName evidence="7">TolC family protein</fullName>
    </submittedName>
</protein>
<comment type="caution">
    <text evidence="7">The sequence shown here is derived from an EMBL/GenBank/DDBJ whole genome shotgun (WGS) entry which is preliminary data.</text>
</comment>
<dbReference type="SUPFAM" id="SSF56954">
    <property type="entry name" value="Outer membrane efflux proteins (OEP)"/>
    <property type="match status" value="1"/>
</dbReference>
<sequence>MKKAIYILLLILGFNSYAQTDSLNTLTYNEFIYNVISEHPIAKSAQLKEKVAKAKLLSAKGGLDPYLTSSIDQKDFEGKQYYNLFKNKITIPTSLGIAITGGFDNNSGYNLNPENKTSNSGLWSAGVEIDVLQGLLTNPRKTALKQAKVYQEIAKNQQLELLNNLVYEASKAYAEWQQYSSICEILKDNLKLSELYLKNVKSALASGEKTTIDTLEATVYLQNNQIDLVKYQQLLNEKRLKVENHLWLENVPVSLQPNVEPESNIIPHKFDEIPLNNNLDSIPIIAEKSAKKESLILKQKLNREKLKPKLKLKYNQLLKTNDDNVGVAALSADNYKWGASLTFPIFFRNERGKLQESKYAVEEINYEIAFKKTEINNKIVANKRNQQALITQISLLEKNIIGYQTLLAAESKKFEYGESSLFLINKRQEKLIESELKLLSSQNKLILNYLDYLLLTNNIVPNDL</sequence>
<dbReference type="PANTHER" id="PTHR30026:SF20">
    <property type="entry name" value="OUTER MEMBRANE PROTEIN TOLC"/>
    <property type="match status" value="1"/>
</dbReference>
<proteinExistence type="predicted"/>
<keyword evidence="4" id="KW-0472">Membrane</keyword>
<evidence type="ECO:0000256" key="3">
    <source>
        <dbReference type="ARBA" id="ARBA00022692"/>
    </source>
</evidence>
<evidence type="ECO:0000313" key="7">
    <source>
        <dbReference type="EMBL" id="MDO3695544.1"/>
    </source>
</evidence>
<name>A0ABT8VU93_9FLAO</name>
<comment type="subcellular location">
    <subcellularLocation>
        <location evidence="1">Cell outer membrane</location>
    </subcellularLocation>
</comment>
<evidence type="ECO:0000313" key="8">
    <source>
        <dbReference type="Proteomes" id="UP001168642"/>
    </source>
</evidence>
<dbReference type="EMBL" id="JAUMIT010000006">
    <property type="protein sequence ID" value="MDO3695544.1"/>
    <property type="molecule type" value="Genomic_DNA"/>
</dbReference>
<dbReference type="RefSeq" id="WP_302884816.1">
    <property type="nucleotide sequence ID" value="NZ_JAUMIT010000006.1"/>
</dbReference>
<dbReference type="PANTHER" id="PTHR30026">
    <property type="entry name" value="OUTER MEMBRANE PROTEIN TOLC"/>
    <property type="match status" value="1"/>
</dbReference>
<feature type="signal peptide" evidence="6">
    <location>
        <begin position="1"/>
        <end position="18"/>
    </location>
</feature>
<dbReference type="Gene3D" id="1.20.1600.10">
    <property type="entry name" value="Outer membrane efflux proteins (OEP)"/>
    <property type="match status" value="1"/>
</dbReference>